<dbReference type="GO" id="GO:0005739">
    <property type="term" value="C:mitochondrion"/>
    <property type="evidence" value="ECO:0007669"/>
    <property type="project" value="UniProtKB-SubCell"/>
</dbReference>
<comment type="catalytic activity">
    <reaction evidence="15">
        <text>N(6)-[(R)-lipoyl]-L-lysyl-[protein] + 2-oxoglutarate + H(+) = N(6)-[(R)-S(8)-succinyldihydrolipoyl]-L-lysyl-[protein] + CO2</text>
        <dbReference type="Rhea" id="RHEA:12188"/>
        <dbReference type="Rhea" id="RHEA-COMP:10474"/>
        <dbReference type="Rhea" id="RHEA-COMP:20092"/>
        <dbReference type="ChEBI" id="CHEBI:15378"/>
        <dbReference type="ChEBI" id="CHEBI:16526"/>
        <dbReference type="ChEBI" id="CHEBI:16810"/>
        <dbReference type="ChEBI" id="CHEBI:83099"/>
        <dbReference type="ChEBI" id="CHEBI:83120"/>
        <dbReference type="EC" id="1.2.4.2"/>
    </reaction>
    <physiologicalReaction direction="left-to-right" evidence="15">
        <dbReference type="Rhea" id="RHEA:12189"/>
    </physiologicalReaction>
</comment>
<dbReference type="Pfam" id="PF16078">
    <property type="entry name" value="2-oxogl_dehyd_N"/>
    <property type="match status" value="1"/>
</dbReference>
<proteinExistence type="inferred from homology"/>
<keyword evidence="13" id="KW-0539">Nucleus</keyword>
<evidence type="ECO:0000313" key="19">
    <source>
        <dbReference type="Proteomes" id="UP000472277"/>
    </source>
</evidence>
<reference evidence="18" key="2">
    <citation type="submission" date="2025-09" db="UniProtKB">
        <authorList>
            <consortium name="Ensembl"/>
        </authorList>
    </citation>
    <scope>IDENTIFICATION</scope>
</reference>
<evidence type="ECO:0000256" key="2">
    <source>
        <dbReference type="ARBA" id="ARBA00001964"/>
    </source>
</evidence>
<dbReference type="Pfam" id="PF16870">
    <property type="entry name" value="OxoGdeHyase_C"/>
    <property type="match status" value="1"/>
</dbReference>
<dbReference type="GO" id="GO:0006096">
    <property type="term" value="P:glycolytic process"/>
    <property type="evidence" value="ECO:0007669"/>
    <property type="project" value="UniProtKB-KW"/>
</dbReference>
<dbReference type="Gene3D" id="3.40.50.12470">
    <property type="match status" value="1"/>
</dbReference>
<dbReference type="GO" id="GO:0030976">
    <property type="term" value="F:thiamine pyrophosphate binding"/>
    <property type="evidence" value="ECO:0007669"/>
    <property type="project" value="InterPro"/>
</dbReference>
<comment type="similarity">
    <text evidence="5">Belongs to the alpha-ketoglutarate dehydrogenase family.</text>
</comment>
<evidence type="ECO:0000256" key="11">
    <source>
        <dbReference type="ARBA" id="ARBA00023128"/>
    </source>
</evidence>
<evidence type="ECO:0000256" key="6">
    <source>
        <dbReference type="ARBA" id="ARBA00012280"/>
    </source>
</evidence>
<evidence type="ECO:0000313" key="18">
    <source>
        <dbReference type="Ensembl" id="ENSSTUP00000107818.1"/>
    </source>
</evidence>
<keyword evidence="10" id="KW-0786">Thiamine pyrophosphate</keyword>
<evidence type="ECO:0000256" key="1">
    <source>
        <dbReference type="ARBA" id="ARBA00001946"/>
    </source>
</evidence>
<evidence type="ECO:0000256" key="9">
    <source>
        <dbReference type="ARBA" id="ARBA00023002"/>
    </source>
</evidence>
<dbReference type="EC" id="1.2.4.2" evidence="6"/>
<keyword evidence="7" id="KW-0479">Metal-binding</keyword>
<evidence type="ECO:0000259" key="17">
    <source>
        <dbReference type="Pfam" id="PF16870"/>
    </source>
</evidence>
<comment type="cofactor">
    <cofactor evidence="2">
        <name>thiamine diphosphate</name>
        <dbReference type="ChEBI" id="CHEBI:58937"/>
    </cofactor>
</comment>
<comment type="subcellular location">
    <subcellularLocation>
        <location evidence="4">Mitochondrion</location>
    </subcellularLocation>
    <subcellularLocation>
        <location evidence="3">Nucleus</location>
    </subcellularLocation>
</comment>
<evidence type="ECO:0000256" key="13">
    <source>
        <dbReference type="ARBA" id="ARBA00023242"/>
    </source>
</evidence>
<evidence type="ECO:0000259" key="16">
    <source>
        <dbReference type="Pfam" id="PF16078"/>
    </source>
</evidence>
<evidence type="ECO:0000256" key="7">
    <source>
        <dbReference type="ARBA" id="ARBA00022723"/>
    </source>
</evidence>
<accession>A0A674EHB3</accession>
<keyword evidence="12" id="KW-0324">Glycolysis</keyword>
<dbReference type="GeneTree" id="ENSGT00950000183125"/>
<evidence type="ECO:0000256" key="3">
    <source>
        <dbReference type="ARBA" id="ARBA00004123"/>
    </source>
</evidence>
<dbReference type="PANTHER" id="PTHR23152">
    <property type="entry name" value="2-OXOGLUTARATE DEHYDROGENASE"/>
    <property type="match status" value="1"/>
</dbReference>
<organism evidence="18 19">
    <name type="scientific">Salmo trutta</name>
    <name type="common">Brown trout</name>
    <dbReference type="NCBI Taxonomy" id="8032"/>
    <lineage>
        <taxon>Eukaryota</taxon>
        <taxon>Metazoa</taxon>
        <taxon>Chordata</taxon>
        <taxon>Craniata</taxon>
        <taxon>Vertebrata</taxon>
        <taxon>Euteleostomi</taxon>
        <taxon>Actinopterygii</taxon>
        <taxon>Neopterygii</taxon>
        <taxon>Teleostei</taxon>
        <taxon>Protacanthopterygii</taxon>
        <taxon>Salmoniformes</taxon>
        <taxon>Salmonidae</taxon>
        <taxon>Salmoninae</taxon>
        <taxon>Salmo</taxon>
    </lineage>
</organism>
<evidence type="ECO:0000256" key="15">
    <source>
        <dbReference type="ARBA" id="ARBA00051042"/>
    </source>
</evidence>
<keyword evidence="8" id="KW-0460">Magnesium</keyword>
<dbReference type="AlphaFoldDB" id="A0A674EHB3"/>
<gene>
    <name evidence="18" type="primary">OGDH</name>
</gene>
<dbReference type="GO" id="GO:0045252">
    <property type="term" value="C:oxoglutarate dehydrogenase complex"/>
    <property type="evidence" value="ECO:0007669"/>
    <property type="project" value="TreeGrafter"/>
</dbReference>
<evidence type="ECO:0000256" key="5">
    <source>
        <dbReference type="ARBA" id="ARBA00006936"/>
    </source>
</evidence>
<reference evidence="18" key="1">
    <citation type="submission" date="2025-08" db="UniProtKB">
        <authorList>
            <consortium name="Ensembl"/>
        </authorList>
    </citation>
    <scope>IDENTIFICATION</scope>
</reference>
<dbReference type="Gene3D" id="3.40.50.11610">
    <property type="entry name" value="Multifunctional 2-oxoglutarate metabolism enzyme, C-terminal domain"/>
    <property type="match status" value="1"/>
</dbReference>
<dbReference type="GO" id="GO:0004591">
    <property type="term" value="F:oxoglutarate dehydrogenase (succinyl-transferring) activity"/>
    <property type="evidence" value="ECO:0007669"/>
    <property type="project" value="UniProtKB-EC"/>
</dbReference>
<sequence length="378" mass="42614">MQRLRTTVARLRPITATQTAKSQSQARPTAVGGALRTFEPMRSYTASVSAEPFLNGTSSNYVEEMYYAWLENPRSVHKSWDIFFRNANTGASPGAAYQSPPPLGGAALGLANAQVMVRAQPNVEKLVEDHLAVQSLVRAYQVRGHHIAKLDPLDIGVIDFDESPVMLGLKKVGFYGLDESDLDKVFRLPTTNYFHVLRRQILQPFRKPLIVFTPKSLLRHPEAKSSFDDMLPGTHFQRLIPDSGPVCEKPEGVKRIVFCTGKVYYELTRERNNRGNDDTVAITRIEQLSPFPFDQVKVETDRYPNADLVWCQEEHKNQGYYDYVKPRLRTTVDRTRPVWYAGRGPAAAPATGNKAAHLVELQRFLDTAFNLDAFTEQS</sequence>
<dbReference type="Proteomes" id="UP000472277">
    <property type="component" value="Chromosome 23"/>
</dbReference>
<dbReference type="GO" id="GO:0006099">
    <property type="term" value="P:tricarboxylic acid cycle"/>
    <property type="evidence" value="ECO:0007669"/>
    <property type="project" value="TreeGrafter"/>
</dbReference>
<keyword evidence="19" id="KW-1185">Reference proteome</keyword>
<dbReference type="PANTHER" id="PTHR23152:SF7">
    <property type="entry name" value="2-OXOGLUTARATE DEHYDROGENASE COMPLEX COMPONENT E1"/>
    <property type="match status" value="1"/>
</dbReference>
<evidence type="ECO:0000256" key="14">
    <source>
        <dbReference type="ARBA" id="ARBA00030680"/>
    </source>
</evidence>
<keyword evidence="11" id="KW-0496">Mitochondrion</keyword>
<dbReference type="FunFam" id="3.40.50.11610:FF:000003">
    <property type="entry name" value="2-oxoglutarate dehydrogenase, isoform X4"/>
    <property type="match status" value="1"/>
</dbReference>
<keyword evidence="9" id="KW-0560">Oxidoreductase</keyword>
<dbReference type="InterPro" id="IPR042179">
    <property type="entry name" value="KGD_C_sf"/>
</dbReference>
<dbReference type="InterPro" id="IPR031717">
    <property type="entry name" value="ODO-1/KGD_C"/>
</dbReference>
<evidence type="ECO:0000256" key="4">
    <source>
        <dbReference type="ARBA" id="ARBA00004173"/>
    </source>
</evidence>
<dbReference type="InterPro" id="IPR011603">
    <property type="entry name" value="2oxoglutarate_DH_E1"/>
</dbReference>
<feature type="domain" description="2-oxoglutarate dehydrogenase E1 component N-terminal" evidence="16">
    <location>
        <begin position="52"/>
        <end position="90"/>
    </location>
</feature>
<evidence type="ECO:0000256" key="12">
    <source>
        <dbReference type="ARBA" id="ARBA00023152"/>
    </source>
</evidence>
<dbReference type="InterPro" id="IPR032106">
    <property type="entry name" value="2-oxogl_dehyd_N"/>
</dbReference>
<feature type="domain" description="2-oxoglutarate dehydrogenase E1 component/KDG C-terminal" evidence="17">
    <location>
        <begin position="224"/>
        <end position="369"/>
    </location>
</feature>
<evidence type="ECO:0000256" key="10">
    <source>
        <dbReference type="ARBA" id="ARBA00023052"/>
    </source>
</evidence>
<dbReference type="GO" id="GO:0005634">
    <property type="term" value="C:nucleus"/>
    <property type="evidence" value="ECO:0007669"/>
    <property type="project" value="UniProtKB-SubCell"/>
</dbReference>
<name>A0A674EHB3_SALTR</name>
<comment type="cofactor">
    <cofactor evidence="1">
        <name>Mg(2+)</name>
        <dbReference type="ChEBI" id="CHEBI:18420"/>
    </cofactor>
</comment>
<evidence type="ECO:0000256" key="8">
    <source>
        <dbReference type="ARBA" id="ARBA00022842"/>
    </source>
</evidence>
<protein>
    <recommendedName>
        <fullName evidence="6">oxoglutarate dehydrogenase (succinyl-transferring)</fullName>
        <ecNumber evidence="6">1.2.4.2</ecNumber>
    </recommendedName>
    <alternativeName>
        <fullName evidence="14">Alpha-ketoglutarate dehydrogenase</fullName>
    </alternativeName>
</protein>
<dbReference type="Ensembl" id="ENSSTUT00000115500.1">
    <property type="protein sequence ID" value="ENSSTUP00000107818.1"/>
    <property type="gene ID" value="ENSSTUG00000047866.1"/>
</dbReference>
<dbReference type="GO" id="GO:0046872">
    <property type="term" value="F:metal ion binding"/>
    <property type="evidence" value="ECO:0007669"/>
    <property type="project" value="UniProtKB-KW"/>
</dbReference>